<gene>
    <name evidence="1" type="ORF">GA0111570_10421</name>
</gene>
<dbReference type="InterPro" id="IPR021388">
    <property type="entry name" value="DUF3024"/>
</dbReference>
<dbReference type="Proteomes" id="UP000199086">
    <property type="component" value="Unassembled WGS sequence"/>
</dbReference>
<keyword evidence="2" id="KW-1185">Reference proteome</keyword>
<dbReference type="Pfam" id="PF11225">
    <property type="entry name" value="DUF3024"/>
    <property type="match status" value="1"/>
</dbReference>
<accession>A0A1G6GKS5</accession>
<evidence type="ECO:0008006" key="3">
    <source>
        <dbReference type="Google" id="ProtNLM"/>
    </source>
</evidence>
<protein>
    <recommendedName>
        <fullName evidence="3">DUF3024 domain-containing protein</fullName>
    </recommendedName>
</protein>
<reference evidence="1 2" key="1">
    <citation type="submission" date="2016-06" db="EMBL/GenBank/DDBJ databases">
        <authorList>
            <person name="Olsen C.W."/>
            <person name="Carey S."/>
            <person name="Hinshaw L."/>
            <person name="Karasin A.I."/>
        </authorList>
    </citation>
    <scope>NUCLEOTIDE SEQUENCE [LARGE SCALE GENOMIC DNA]</scope>
    <source>
        <strain evidence="1 2">LZ-22</strain>
    </source>
</reference>
<dbReference type="EMBL" id="FMYF01000004">
    <property type="protein sequence ID" value="SDB82597.1"/>
    <property type="molecule type" value="Genomic_DNA"/>
</dbReference>
<dbReference type="AlphaFoldDB" id="A0A1G6GKS5"/>
<proteinExistence type="predicted"/>
<evidence type="ECO:0000313" key="1">
    <source>
        <dbReference type="EMBL" id="SDB82597.1"/>
    </source>
</evidence>
<dbReference type="STRING" id="1577474.GA0111570_10421"/>
<evidence type="ECO:0000313" key="2">
    <source>
        <dbReference type="Proteomes" id="UP000199086"/>
    </source>
</evidence>
<sequence>MECEVAARHLTILECRPRWMAARAADWSRLPVARLRYTKSRQEWTLYWHDSNEVFHRFDPAPPSRHVEALLTVLDRDPTCIFWG</sequence>
<name>A0A1G6GKS5_9ACTN</name>
<organism evidence="1 2">
    <name type="scientific">Raineyella antarctica</name>
    <dbReference type="NCBI Taxonomy" id="1577474"/>
    <lineage>
        <taxon>Bacteria</taxon>
        <taxon>Bacillati</taxon>
        <taxon>Actinomycetota</taxon>
        <taxon>Actinomycetes</taxon>
        <taxon>Propionibacteriales</taxon>
        <taxon>Propionibacteriaceae</taxon>
        <taxon>Raineyella</taxon>
    </lineage>
</organism>